<sequence>MPALPHTIIDWALESEALAGLGIKRFSESMASHFRTAIRALDHYLAPVDLKSGSEGPRQKIPVLLVTPTGGVQANAQEVPNSNSCVEWMFSTRQGLGCCGWDLLCGTSAQVRMVEVSGNHFTMMNPPHVEDWLTAVDVDPTGCRRYHLSLARDDLESTMSVKVETTDM</sequence>
<gene>
    <name evidence="1" type="ORF">PANT_15d00094</name>
</gene>
<dbReference type="STRING" id="1151754.M9MEN7"/>
<dbReference type="Proteomes" id="UP000011976">
    <property type="component" value="Unassembled WGS sequence"/>
</dbReference>
<name>M9MEN7_PSEA3</name>
<dbReference type="Gene3D" id="3.40.50.1820">
    <property type="entry name" value="alpha/beta hydrolase"/>
    <property type="match status" value="1"/>
</dbReference>
<protein>
    <submittedName>
        <fullName evidence="1">Uncharacterized protein</fullName>
    </submittedName>
</protein>
<dbReference type="AlphaFoldDB" id="M9MEN7"/>
<evidence type="ECO:0000313" key="1">
    <source>
        <dbReference type="EMBL" id="GAC75478.1"/>
    </source>
</evidence>
<organism evidence="1 2">
    <name type="scientific">Pseudozyma antarctica (strain T-34)</name>
    <name type="common">Yeast</name>
    <name type="synonym">Candida antarctica</name>
    <dbReference type="NCBI Taxonomy" id="1151754"/>
    <lineage>
        <taxon>Eukaryota</taxon>
        <taxon>Fungi</taxon>
        <taxon>Dikarya</taxon>
        <taxon>Basidiomycota</taxon>
        <taxon>Ustilaginomycotina</taxon>
        <taxon>Ustilaginomycetes</taxon>
        <taxon>Ustilaginales</taxon>
        <taxon>Ustilaginaceae</taxon>
        <taxon>Moesziomyces</taxon>
    </lineage>
</organism>
<reference evidence="2" key="1">
    <citation type="journal article" date="2013" name="Genome Announc.">
        <title>Genome sequence of the basidiomycetous yeast Pseudozyma antarctica T-34, a producer of the glycolipid biosurfactants mannosylerythritol lipids.</title>
        <authorList>
            <person name="Morita T."/>
            <person name="Koike H."/>
            <person name="Koyama Y."/>
            <person name="Hagiwara H."/>
            <person name="Ito E."/>
            <person name="Fukuoka T."/>
            <person name="Imura T."/>
            <person name="Machida M."/>
            <person name="Kitamoto D."/>
        </authorList>
    </citation>
    <scope>NUCLEOTIDE SEQUENCE [LARGE SCALE GENOMIC DNA]</scope>
    <source>
        <strain evidence="2">T-34</strain>
    </source>
</reference>
<accession>M9MEN7</accession>
<dbReference type="InterPro" id="IPR029058">
    <property type="entry name" value="AB_hydrolase_fold"/>
</dbReference>
<dbReference type="SUPFAM" id="SSF53474">
    <property type="entry name" value="alpha/beta-Hydrolases"/>
    <property type="match status" value="1"/>
</dbReference>
<dbReference type="EMBL" id="DF196781">
    <property type="protein sequence ID" value="GAC75478.1"/>
    <property type="molecule type" value="Genomic_DNA"/>
</dbReference>
<proteinExistence type="predicted"/>
<evidence type="ECO:0000313" key="2">
    <source>
        <dbReference type="Proteomes" id="UP000011976"/>
    </source>
</evidence>